<name>A0A0J7ZKN4_STRVR</name>
<evidence type="ECO:0000313" key="2">
    <source>
        <dbReference type="EMBL" id="KMS76551.1"/>
    </source>
</evidence>
<protein>
    <recommendedName>
        <fullName evidence="1">DUF5919 domain-containing protein</fullName>
    </recommendedName>
</protein>
<dbReference type="RefSeq" id="WP_048579814.1">
    <property type="nucleotide sequence ID" value="NZ_LFNT01000003.1"/>
</dbReference>
<comment type="caution">
    <text evidence="2">The sequence shown here is derived from an EMBL/GenBank/DDBJ whole genome shotgun (WGS) entry which is preliminary data.</text>
</comment>
<dbReference type="Proteomes" id="UP000037432">
    <property type="component" value="Unassembled WGS sequence"/>
</dbReference>
<reference evidence="2 3" key="1">
    <citation type="submission" date="2015-06" db="EMBL/GenBank/DDBJ databases">
        <authorList>
            <person name="Ju K.-S."/>
            <person name="Doroghazi J.R."/>
            <person name="Metcalf W.W."/>
        </authorList>
    </citation>
    <scope>NUCLEOTIDE SEQUENCE [LARGE SCALE GENOMIC DNA]</scope>
    <source>
        <strain evidence="2 3">NRRL 3414</strain>
    </source>
</reference>
<dbReference type="AlphaFoldDB" id="A0A0J7ZKN4"/>
<gene>
    <name evidence="2" type="ORF">ACM01_05065</name>
</gene>
<evidence type="ECO:0000313" key="3">
    <source>
        <dbReference type="Proteomes" id="UP000037432"/>
    </source>
</evidence>
<feature type="domain" description="DUF5919" evidence="1">
    <location>
        <begin position="186"/>
        <end position="333"/>
    </location>
</feature>
<dbReference type="InterPro" id="IPR045697">
    <property type="entry name" value="DUF5919"/>
</dbReference>
<dbReference type="OrthoDB" id="8438314at2"/>
<evidence type="ECO:0000259" key="1">
    <source>
        <dbReference type="Pfam" id="PF19319"/>
    </source>
</evidence>
<proteinExistence type="predicted"/>
<dbReference type="EMBL" id="LFNT01000003">
    <property type="protein sequence ID" value="KMS76551.1"/>
    <property type="molecule type" value="Genomic_DNA"/>
</dbReference>
<dbReference type="Pfam" id="PF19319">
    <property type="entry name" value="DUF5919"/>
    <property type="match status" value="1"/>
</dbReference>
<organism evidence="2 3">
    <name type="scientific">Streptomyces viridochromogenes</name>
    <dbReference type="NCBI Taxonomy" id="1938"/>
    <lineage>
        <taxon>Bacteria</taxon>
        <taxon>Bacillati</taxon>
        <taxon>Actinomycetota</taxon>
        <taxon>Actinomycetes</taxon>
        <taxon>Kitasatosporales</taxon>
        <taxon>Streptomycetaceae</taxon>
        <taxon>Streptomyces</taxon>
    </lineage>
</organism>
<dbReference type="PATRIC" id="fig|1938.3.peg.4935"/>
<accession>A0A0J7ZKN4</accession>
<sequence>MRVTVATLAKAQGLRDDFDSLQRLRHGKGITSPGDLCYLSDFVKRRVLGIDDDTDSQLKQGLDNLKKLIEGAPPRERQLLKLSFNIDCAWGDYNWLDRVEDFALMHAWIGSSRNVRHQADLALLQLLMRACPAAEREPAPQSDVEAATDPATVHGHAPTVVGVFVENYVHNSPRFAGSWETARTVDMCGFGHNRMAVTYSNEIGRILRTGGRVRVLMQDPEGQAVLDANRRSSTPKASAEDVRHQHRSAIATFTSIRIAADAPTESLQLRVYDIMPPFTAYFFDVDEETAHAYIWFWSWRQPSAWRPGFLVSQATDTLWYTRFRSQFEAMWTDEETREFRHGGGS</sequence>